<reference evidence="2" key="1">
    <citation type="journal article" date="2022" name="Int. J. Syst. Evol. Microbiol.">
        <title>Nanobdella aerobiophila gen. nov., sp. nov., a thermoacidophilic, obligate ectosymbiotic archaeon, and proposal of Nanobdellaceae fam. nov., Nanobdellales ord. nov. and Nanobdellia class. nov.</title>
        <authorList>
            <person name="Kato S."/>
            <person name="Ogasawara A."/>
            <person name="Itoh T."/>
            <person name="Sakai H.D."/>
            <person name="Shimizu M."/>
            <person name="Yuki M."/>
            <person name="Kaneko M."/>
            <person name="Takashina T."/>
            <person name="Ohkuma M."/>
        </authorList>
    </citation>
    <scope>NUCLEOTIDE SEQUENCE [LARGE SCALE GENOMIC DNA]</scope>
    <source>
        <strain evidence="2">MJ1</strain>
    </source>
</reference>
<accession>A0A915WSI2</accession>
<protein>
    <submittedName>
        <fullName evidence="1">Methylated-DNA--protein-cysteine methyltransferase</fullName>
    </submittedName>
</protein>
<organism evidence="1 2">
    <name type="scientific">Nanobdella aerobiophila</name>
    <dbReference type="NCBI Taxonomy" id="2586965"/>
    <lineage>
        <taxon>Archaea</taxon>
        <taxon>Nanobdellota</taxon>
        <taxon>Nanobdellia</taxon>
        <taxon>Nanobdellales</taxon>
        <taxon>Nanobdellaceae</taxon>
        <taxon>Nanobdella</taxon>
    </lineage>
</organism>
<keyword evidence="1" id="KW-0489">Methyltransferase</keyword>
<sequence length="156" mass="18400">MISILGYDLYAGYIIRDKKILGYSLNYNQDSLIKTLKNIARYHNLDGDIIFDENLDRFFQNKINEYFNGKKILFDLEIYKNNIVYTRLLDLNRMITYKDLSTQLNIDIHSLIYSLKNNPFIILIPCHLVIGKKDIGDYTPLGKKFKLELLKKLNLI</sequence>
<evidence type="ECO:0000313" key="1">
    <source>
        <dbReference type="EMBL" id="BBL45325.1"/>
    </source>
</evidence>
<dbReference type="AlphaFoldDB" id="A0A915WSI2"/>
<dbReference type="Proteomes" id="UP001055553">
    <property type="component" value="Chromosome"/>
</dbReference>
<dbReference type="GO" id="GO:0032259">
    <property type="term" value="P:methylation"/>
    <property type="evidence" value="ECO:0007669"/>
    <property type="project" value="UniProtKB-KW"/>
</dbReference>
<gene>
    <name evidence="1" type="ORF">MJ1_0151</name>
</gene>
<keyword evidence="1" id="KW-0808">Transferase</keyword>
<dbReference type="InterPro" id="IPR036217">
    <property type="entry name" value="MethylDNA_cys_MeTrfase_DNAb"/>
</dbReference>
<dbReference type="GeneID" id="74568102"/>
<name>A0A915WSI2_9ARCH</name>
<dbReference type="SUPFAM" id="SSF46767">
    <property type="entry name" value="Methylated DNA-protein cysteine methyltransferase, C-terminal domain"/>
    <property type="match status" value="1"/>
</dbReference>
<dbReference type="KEGG" id="naer:MJ1_0151"/>
<keyword evidence="2" id="KW-1185">Reference proteome</keyword>
<evidence type="ECO:0000313" key="2">
    <source>
        <dbReference type="Proteomes" id="UP001055553"/>
    </source>
</evidence>
<dbReference type="InterPro" id="IPR036388">
    <property type="entry name" value="WH-like_DNA-bd_sf"/>
</dbReference>
<dbReference type="EMBL" id="AP019769">
    <property type="protein sequence ID" value="BBL45325.1"/>
    <property type="molecule type" value="Genomic_DNA"/>
</dbReference>
<dbReference type="Gene3D" id="1.10.10.10">
    <property type="entry name" value="Winged helix-like DNA-binding domain superfamily/Winged helix DNA-binding domain"/>
    <property type="match status" value="1"/>
</dbReference>
<dbReference type="GO" id="GO:0008168">
    <property type="term" value="F:methyltransferase activity"/>
    <property type="evidence" value="ECO:0007669"/>
    <property type="project" value="UniProtKB-KW"/>
</dbReference>
<proteinExistence type="predicted"/>
<dbReference type="RefSeq" id="WP_258393363.1">
    <property type="nucleotide sequence ID" value="NZ_AP019769.1"/>
</dbReference>